<dbReference type="GO" id="GO:0140741">
    <property type="term" value="F:tRNA-uracil-4 sulfurtransferase activity"/>
    <property type="evidence" value="ECO:0007669"/>
    <property type="project" value="UniProtKB-EC"/>
</dbReference>
<dbReference type="PANTHER" id="PTHR43209:SF1">
    <property type="entry name" value="TRNA SULFURTRANSFERASE"/>
    <property type="match status" value="1"/>
</dbReference>
<evidence type="ECO:0000256" key="15">
    <source>
        <dbReference type="ARBA" id="ARBA00071867"/>
    </source>
</evidence>
<evidence type="ECO:0000256" key="7">
    <source>
        <dbReference type="ARBA" id="ARBA00022840"/>
    </source>
</evidence>
<dbReference type="SMART" id="SM00981">
    <property type="entry name" value="THUMP"/>
    <property type="match status" value="1"/>
</dbReference>
<reference evidence="21" key="1">
    <citation type="submission" date="2021-04" db="EMBL/GenBank/DDBJ databases">
        <title>Draft genome sequence of Xylanibacillus composti strain K13.</title>
        <authorList>
            <person name="Uke A."/>
            <person name="Chhe C."/>
            <person name="Baramee S."/>
            <person name="Kosugi A."/>
        </authorList>
    </citation>
    <scope>NUCLEOTIDE SEQUENCE</scope>
    <source>
        <strain evidence="21">K13</strain>
    </source>
</reference>
<keyword evidence="3 19" id="KW-0963">Cytoplasm</keyword>
<evidence type="ECO:0000256" key="8">
    <source>
        <dbReference type="ARBA" id="ARBA00022884"/>
    </source>
</evidence>
<dbReference type="InterPro" id="IPR004114">
    <property type="entry name" value="THUMP_dom"/>
</dbReference>
<dbReference type="InterPro" id="IPR049962">
    <property type="entry name" value="THUMP_ThiI"/>
</dbReference>
<keyword evidence="8 19" id="KW-0694">RNA-binding</keyword>
<keyword evidence="6 19" id="KW-0547">Nucleotide-binding</keyword>
<evidence type="ECO:0000256" key="19">
    <source>
        <dbReference type="HAMAP-Rule" id="MF_00021"/>
    </source>
</evidence>
<dbReference type="InterPro" id="IPR054173">
    <property type="entry name" value="ThiI_fer"/>
</dbReference>
<comment type="catalytic activity">
    <reaction evidence="11 19">
        <text>[ThiS sulfur-carrier protein]-C-terminal Gly-Gly-AMP + S-sulfanyl-L-cysteinyl-[cysteine desulfurase] + AH2 = [ThiS sulfur-carrier protein]-C-terminal-Gly-aminoethanethioate + L-cysteinyl-[cysteine desulfurase] + A + AMP + 2 H(+)</text>
        <dbReference type="Rhea" id="RHEA:43340"/>
        <dbReference type="Rhea" id="RHEA-COMP:12157"/>
        <dbReference type="Rhea" id="RHEA-COMP:12158"/>
        <dbReference type="Rhea" id="RHEA-COMP:12910"/>
        <dbReference type="Rhea" id="RHEA-COMP:19908"/>
        <dbReference type="ChEBI" id="CHEBI:13193"/>
        <dbReference type="ChEBI" id="CHEBI:15378"/>
        <dbReference type="ChEBI" id="CHEBI:17499"/>
        <dbReference type="ChEBI" id="CHEBI:29950"/>
        <dbReference type="ChEBI" id="CHEBI:61963"/>
        <dbReference type="ChEBI" id="CHEBI:90618"/>
        <dbReference type="ChEBI" id="CHEBI:232372"/>
        <dbReference type="ChEBI" id="CHEBI:456215"/>
    </reaction>
</comment>
<dbReference type="CDD" id="cd11716">
    <property type="entry name" value="THUMP_ThiI"/>
    <property type="match status" value="1"/>
</dbReference>
<dbReference type="GO" id="GO:0002937">
    <property type="term" value="P:tRNA 4-thiouridine biosynthesis"/>
    <property type="evidence" value="ECO:0007669"/>
    <property type="project" value="TreeGrafter"/>
</dbReference>
<evidence type="ECO:0000256" key="1">
    <source>
        <dbReference type="ARBA" id="ARBA00004496"/>
    </source>
</evidence>
<evidence type="ECO:0000256" key="6">
    <source>
        <dbReference type="ARBA" id="ARBA00022741"/>
    </source>
</evidence>
<keyword evidence="9 19" id="KW-0784">Thiamine biosynthesis</keyword>
<dbReference type="Pfam" id="PF22025">
    <property type="entry name" value="ThiI_fer"/>
    <property type="match status" value="1"/>
</dbReference>
<dbReference type="GO" id="GO:0000049">
    <property type="term" value="F:tRNA binding"/>
    <property type="evidence" value="ECO:0007669"/>
    <property type="project" value="UniProtKB-UniRule"/>
</dbReference>
<dbReference type="PROSITE" id="PS51165">
    <property type="entry name" value="THUMP"/>
    <property type="match status" value="1"/>
</dbReference>
<name>A0A8J4GZ99_9BACL</name>
<dbReference type="HAMAP" id="MF_00021">
    <property type="entry name" value="ThiI"/>
    <property type="match status" value="1"/>
</dbReference>
<dbReference type="AlphaFoldDB" id="A0A8J4GZ99"/>
<dbReference type="Gene3D" id="3.40.50.620">
    <property type="entry name" value="HUPs"/>
    <property type="match status" value="1"/>
</dbReference>
<dbReference type="InterPro" id="IPR050102">
    <property type="entry name" value="tRNA_sulfurtransferase_ThiI"/>
</dbReference>
<evidence type="ECO:0000256" key="14">
    <source>
        <dbReference type="ARBA" id="ARBA00066827"/>
    </source>
</evidence>
<dbReference type="GO" id="GO:0009229">
    <property type="term" value="P:thiamine diphosphate biosynthetic process"/>
    <property type="evidence" value="ECO:0007669"/>
    <property type="project" value="UniProtKB-UniRule"/>
</dbReference>
<evidence type="ECO:0000256" key="4">
    <source>
        <dbReference type="ARBA" id="ARBA00022555"/>
    </source>
</evidence>
<evidence type="ECO:0000259" key="20">
    <source>
        <dbReference type="PROSITE" id="PS51165"/>
    </source>
</evidence>
<evidence type="ECO:0000256" key="10">
    <source>
        <dbReference type="ARBA" id="ARBA00050570"/>
    </source>
</evidence>
<dbReference type="Proteomes" id="UP000677918">
    <property type="component" value="Unassembled WGS sequence"/>
</dbReference>
<feature type="binding site" evidence="19">
    <location>
        <position position="287"/>
    </location>
    <ligand>
        <name>ATP</name>
        <dbReference type="ChEBI" id="CHEBI:30616"/>
    </ligand>
</feature>
<dbReference type="NCBIfam" id="TIGR00342">
    <property type="entry name" value="tRNA uracil 4-sulfurtransferase ThiI"/>
    <property type="match status" value="1"/>
</dbReference>
<evidence type="ECO:0000256" key="12">
    <source>
        <dbReference type="ARBA" id="ARBA00058382"/>
    </source>
</evidence>
<evidence type="ECO:0000313" key="21">
    <source>
        <dbReference type="EMBL" id="GIQ67993.1"/>
    </source>
</evidence>
<keyword evidence="5 19" id="KW-0808">Transferase</keyword>
<feature type="domain" description="THUMP" evidence="20">
    <location>
        <begin position="60"/>
        <end position="165"/>
    </location>
</feature>
<feature type="binding site" evidence="19">
    <location>
        <begin position="208"/>
        <end position="209"/>
    </location>
    <ligand>
        <name>ATP</name>
        <dbReference type="ChEBI" id="CHEBI:30616"/>
    </ligand>
</feature>
<keyword evidence="7 19" id="KW-0067">ATP-binding</keyword>
<dbReference type="Gene3D" id="3.30.2130.30">
    <property type="match status" value="1"/>
</dbReference>
<dbReference type="GO" id="GO:0052837">
    <property type="term" value="P:thiazole biosynthetic process"/>
    <property type="evidence" value="ECO:0007669"/>
    <property type="project" value="TreeGrafter"/>
</dbReference>
<evidence type="ECO:0000256" key="5">
    <source>
        <dbReference type="ARBA" id="ARBA00022679"/>
    </source>
</evidence>
<dbReference type="PANTHER" id="PTHR43209">
    <property type="entry name" value="TRNA SULFURTRANSFERASE"/>
    <property type="match status" value="1"/>
</dbReference>
<dbReference type="InterPro" id="IPR049961">
    <property type="entry name" value="ThiI_N"/>
</dbReference>
<evidence type="ECO:0000256" key="2">
    <source>
        <dbReference type="ARBA" id="ARBA00004948"/>
    </source>
</evidence>
<dbReference type="SUPFAM" id="SSF143437">
    <property type="entry name" value="THUMP domain-like"/>
    <property type="match status" value="1"/>
</dbReference>
<dbReference type="InterPro" id="IPR020536">
    <property type="entry name" value="ThiI_AANH"/>
</dbReference>
<dbReference type="GO" id="GO:0005524">
    <property type="term" value="F:ATP binding"/>
    <property type="evidence" value="ECO:0007669"/>
    <property type="project" value="UniProtKB-UniRule"/>
</dbReference>
<comment type="similarity">
    <text evidence="13 19">Belongs to the ThiI family.</text>
</comment>
<feature type="binding site" evidence="19">
    <location>
        <begin position="183"/>
        <end position="184"/>
    </location>
    <ligand>
        <name>ATP</name>
        <dbReference type="ChEBI" id="CHEBI:30616"/>
    </ligand>
</feature>
<gene>
    <name evidence="19 21" type="primary">thiI</name>
    <name evidence="21" type="ORF">XYCOK13_08170</name>
</gene>
<dbReference type="Pfam" id="PF02568">
    <property type="entry name" value="ThiI"/>
    <property type="match status" value="1"/>
</dbReference>
<evidence type="ECO:0000313" key="22">
    <source>
        <dbReference type="Proteomes" id="UP000677918"/>
    </source>
</evidence>
<dbReference type="RefSeq" id="WP_213410613.1">
    <property type="nucleotide sequence ID" value="NZ_BOVK01000011.1"/>
</dbReference>
<dbReference type="GO" id="GO:0005829">
    <property type="term" value="C:cytosol"/>
    <property type="evidence" value="ECO:0007669"/>
    <property type="project" value="TreeGrafter"/>
</dbReference>
<evidence type="ECO:0000256" key="11">
    <source>
        <dbReference type="ARBA" id="ARBA00052330"/>
    </source>
</evidence>
<comment type="caution">
    <text evidence="21">The sequence shown here is derived from an EMBL/GenBank/DDBJ whole genome shotgun (WGS) entry which is preliminary data.</text>
</comment>
<dbReference type="GO" id="GO:0009228">
    <property type="term" value="P:thiamine biosynthetic process"/>
    <property type="evidence" value="ECO:0007669"/>
    <property type="project" value="UniProtKB-KW"/>
</dbReference>
<comment type="subcellular location">
    <subcellularLocation>
        <location evidence="1 19">Cytoplasm</location>
    </subcellularLocation>
</comment>
<evidence type="ECO:0000256" key="16">
    <source>
        <dbReference type="ARBA" id="ARBA00075337"/>
    </source>
</evidence>
<evidence type="ECO:0000256" key="18">
    <source>
        <dbReference type="ARBA" id="ARBA00080570"/>
    </source>
</evidence>
<evidence type="ECO:0000256" key="17">
    <source>
        <dbReference type="ARBA" id="ARBA00077849"/>
    </source>
</evidence>
<dbReference type="UniPathway" id="UPA00060"/>
<comment type="catalytic activity">
    <reaction evidence="10 19">
        <text>[ThiI sulfur-carrier protein]-S-sulfanyl-L-cysteine + a uridine in tRNA + 2 reduced [2Fe-2S]-[ferredoxin] + ATP + H(+) = [ThiI sulfur-carrier protein]-L-cysteine + a 4-thiouridine in tRNA + 2 oxidized [2Fe-2S]-[ferredoxin] + AMP + diphosphate</text>
        <dbReference type="Rhea" id="RHEA:24176"/>
        <dbReference type="Rhea" id="RHEA-COMP:10000"/>
        <dbReference type="Rhea" id="RHEA-COMP:10001"/>
        <dbReference type="Rhea" id="RHEA-COMP:13337"/>
        <dbReference type="Rhea" id="RHEA-COMP:13338"/>
        <dbReference type="Rhea" id="RHEA-COMP:13339"/>
        <dbReference type="Rhea" id="RHEA-COMP:13340"/>
        <dbReference type="ChEBI" id="CHEBI:15378"/>
        <dbReference type="ChEBI" id="CHEBI:29950"/>
        <dbReference type="ChEBI" id="CHEBI:30616"/>
        <dbReference type="ChEBI" id="CHEBI:33019"/>
        <dbReference type="ChEBI" id="CHEBI:33737"/>
        <dbReference type="ChEBI" id="CHEBI:33738"/>
        <dbReference type="ChEBI" id="CHEBI:61963"/>
        <dbReference type="ChEBI" id="CHEBI:65315"/>
        <dbReference type="ChEBI" id="CHEBI:136798"/>
        <dbReference type="ChEBI" id="CHEBI:456215"/>
        <dbReference type="EC" id="2.8.1.4"/>
    </reaction>
</comment>
<evidence type="ECO:0000256" key="13">
    <source>
        <dbReference type="ARBA" id="ARBA00061472"/>
    </source>
</evidence>
<dbReference type="InterPro" id="IPR014729">
    <property type="entry name" value="Rossmann-like_a/b/a_fold"/>
</dbReference>
<comment type="pathway">
    <text evidence="2 19">Cofactor biosynthesis; thiamine diphosphate biosynthesis.</text>
</comment>
<feature type="binding site" evidence="19">
    <location>
        <position position="296"/>
    </location>
    <ligand>
        <name>ATP</name>
        <dbReference type="ChEBI" id="CHEBI:30616"/>
    </ligand>
</feature>
<keyword evidence="4 19" id="KW-0820">tRNA-binding</keyword>
<feature type="binding site" evidence="19">
    <location>
        <position position="265"/>
    </location>
    <ligand>
        <name>ATP</name>
        <dbReference type="ChEBI" id="CHEBI:30616"/>
    </ligand>
</feature>
<comment type="function">
    <text evidence="12 19">Catalyzes the ATP-dependent transfer of a sulfur to tRNA to produce 4-thiouridine in position 8 of tRNAs, which functions as a near-UV photosensor. Also catalyzes the transfer of sulfur to the sulfur carrier protein ThiS, forming ThiS-thiocarboxylate. This is a step in the synthesis of thiazole, in the thiamine biosynthesis pathway. The sulfur is donated as persulfide by IscS.</text>
</comment>
<sequence>MRPQYILVRFGEVTLKGRNRTRFEQQLVKDMKRKLEAFPKSAIEHTFGRALIALNGEAYEGVSAALKRVFGIYSFSPVLRTDQQLENIREAALAVMKQYDPEPRTFKVTARRADKSYPHDSQKMNHLVGGYVLKNMPGLKVDVREPEVQLWVEIRPEGVFVYSQIEKGLKGFPAGSNGKGMLMLSGGIDSPVAGWLAMKRGLRVEAVHFHSYPYTSERAKQKVIDLARTLADYVDEVTLHLVPFTDIQVRLKQESNDNLLITLMRRIMFRITEKLAHANDAKAIVTGENLGQVASQTLSSLYAIEQVTTLPILRPLIMMEKEEIIRISEQIGTYETSILPYEDCCTVFLPKSPSTNPNMKVIRQLERSMDWLDDYIDQAIEAVETKVIRPQEQKLGEWERLF</sequence>
<dbReference type="InterPro" id="IPR003720">
    <property type="entry name" value="tRNA_STrfase"/>
</dbReference>
<protein>
    <recommendedName>
        <fullName evidence="15 19">Probable tRNA sulfurtransferase</fullName>
        <ecNumber evidence="14 19">2.8.1.4</ecNumber>
    </recommendedName>
    <alternativeName>
        <fullName evidence="16 19">Sulfur carrier protein ThiS sulfurtransferase</fullName>
    </alternativeName>
    <alternativeName>
        <fullName evidence="17 19">Thiamine biosynthesis protein ThiI</fullName>
    </alternativeName>
    <alternativeName>
        <fullName evidence="18 19">tRNA 4-thiouridine synthase</fullName>
    </alternativeName>
</protein>
<dbReference type="SUPFAM" id="SSF52402">
    <property type="entry name" value="Adenine nucleotide alpha hydrolases-like"/>
    <property type="match status" value="1"/>
</dbReference>
<keyword evidence="22" id="KW-1185">Reference proteome</keyword>
<dbReference type="FunFam" id="3.40.50.620:FF:000053">
    <property type="entry name" value="Probable tRNA sulfurtransferase"/>
    <property type="match status" value="1"/>
</dbReference>
<evidence type="ECO:0000256" key="9">
    <source>
        <dbReference type="ARBA" id="ARBA00022977"/>
    </source>
</evidence>
<evidence type="ECO:0000256" key="3">
    <source>
        <dbReference type="ARBA" id="ARBA00022490"/>
    </source>
</evidence>
<dbReference type="Pfam" id="PF02926">
    <property type="entry name" value="THUMP"/>
    <property type="match status" value="1"/>
</dbReference>
<dbReference type="EMBL" id="BOVK01000011">
    <property type="protein sequence ID" value="GIQ67993.1"/>
    <property type="molecule type" value="Genomic_DNA"/>
</dbReference>
<organism evidence="21 22">
    <name type="scientific">Xylanibacillus composti</name>
    <dbReference type="NCBI Taxonomy" id="1572762"/>
    <lineage>
        <taxon>Bacteria</taxon>
        <taxon>Bacillati</taxon>
        <taxon>Bacillota</taxon>
        <taxon>Bacilli</taxon>
        <taxon>Bacillales</taxon>
        <taxon>Paenibacillaceae</taxon>
        <taxon>Xylanibacillus</taxon>
    </lineage>
</organism>
<dbReference type="EC" id="2.8.1.4" evidence="14 19"/>
<accession>A0A8J4GZ99</accession>
<dbReference type="GO" id="GO:0004810">
    <property type="term" value="F:CCA tRNA nucleotidyltransferase activity"/>
    <property type="evidence" value="ECO:0007669"/>
    <property type="project" value="InterPro"/>
</dbReference>
<proteinExistence type="inferred from homology"/>
<dbReference type="CDD" id="cd01712">
    <property type="entry name" value="PPase_ThiI"/>
    <property type="match status" value="1"/>
</dbReference>